<protein>
    <submittedName>
        <fullName evidence="2">Uncharacterized protein</fullName>
    </submittedName>
</protein>
<feature type="compositionally biased region" description="Low complexity" evidence="1">
    <location>
        <begin position="38"/>
        <end position="58"/>
    </location>
</feature>
<name>A0A168RC45_ABSGL</name>
<dbReference type="AlphaFoldDB" id="A0A168RC45"/>
<reference evidence="2" key="1">
    <citation type="submission" date="2016-04" db="EMBL/GenBank/DDBJ databases">
        <authorList>
            <person name="Evans L.H."/>
            <person name="Alamgir A."/>
            <person name="Owens N."/>
            <person name="Weber N.D."/>
            <person name="Virtaneva K."/>
            <person name="Barbian K."/>
            <person name="Babar A."/>
            <person name="Rosenke K."/>
        </authorList>
    </citation>
    <scope>NUCLEOTIDE SEQUENCE [LARGE SCALE GENOMIC DNA]</scope>
    <source>
        <strain evidence="2">CBS 101.48</strain>
    </source>
</reference>
<dbReference type="InParanoid" id="A0A168RC45"/>
<feature type="region of interest" description="Disordered" evidence="1">
    <location>
        <begin position="37"/>
        <end position="58"/>
    </location>
</feature>
<proteinExistence type="predicted"/>
<feature type="compositionally biased region" description="Basic residues" evidence="1">
    <location>
        <begin position="136"/>
        <end position="147"/>
    </location>
</feature>
<evidence type="ECO:0000313" key="3">
    <source>
        <dbReference type="Proteomes" id="UP000078561"/>
    </source>
</evidence>
<sequence length="153" mass="17124">MAAYPSLNLPRFSGSTLEPTVEPVAFMPAGFTNPKRFSASSTSSTLLSSPSLSSISSLPDDDYFSPPCSPLLPPSNTNDFSLHRPNRPTYIHIPASCKSFAMPPKEDYDEEDGSWSSQPQPEFEWDEQAQTVYKRPDHHRNPHHSSRHIFWSG</sequence>
<gene>
    <name evidence="2" type="primary">ABSGL_12369.1 scaffold 12745</name>
</gene>
<evidence type="ECO:0000313" key="2">
    <source>
        <dbReference type="EMBL" id="SAM06480.1"/>
    </source>
</evidence>
<accession>A0A168RC45</accession>
<feature type="region of interest" description="Disordered" evidence="1">
    <location>
        <begin position="101"/>
        <end position="153"/>
    </location>
</feature>
<dbReference type="EMBL" id="LT554591">
    <property type="protein sequence ID" value="SAM06480.1"/>
    <property type="molecule type" value="Genomic_DNA"/>
</dbReference>
<dbReference type="Proteomes" id="UP000078561">
    <property type="component" value="Unassembled WGS sequence"/>
</dbReference>
<organism evidence="2">
    <name type="scientific">Absidia glauca</name>
    <name type="common">Pin mould</name>
    <dbReference type="NCBI Taxonomy" id="4829"/>
    <lineage>
        <taxon>Eukaryota</taxon>
        <taxon>Fungi</taxon>
        <taxon>Fungi incertae sedis</taxon>
        <taxon>Mucoromycota</taxon>
        <taxon>Mucoromycotina</taxon>
        <taxon>Mucoromycetes</taxon>
        <taxon>Mucorales</taxon>
        <taxon>Cunninghamellaceae</taxon>
        <taxon>Absidia</taxon>
    </lineage>
</organism>
<evidence type="ECO:0000256" key="1">
    <source>
        <dbReference type="SAM" id="MobiDB-lite"/>
    </source>
</evidence>
<dbReference type="OrthoDB" id="2384506at2759"/>
<keyword evidence="3" id="KW-1185">Reference proteome</keyword>